<dbReference type="RefSeq" id="WP_065409959.1">
    <property type="nucleotide sequence ID" value="NZ_MAYT01000008.1"/>
</dbReference>
<dbReference type="Proteomes" id="UP000092578">
    <property type="component" value="Unassembled WGS sequence"/>
</dbReference>
<gene>
    <name evidence="1" type="ORF">A8F95_20905</name>
</gene>
<protein>
    <submittedName>
        <fullName evidence="1">Uncharacterized protein</fullName>
    </submittedName>
</protein>
<reference evidence="2" key="1">
    <citation type="submission" date="2016-05" db="EMBL/GenBank/DDBJ databases">
        <authorList>
            <person name="Liu B."/>
            <person name="Wang J."/>
            <person name="Zhu Y."/>
            <person name="Liu G."/>
            <person name="Chen Q."/>
            <person name="Chen Z."/>
            <person name="Lan J."/>
            <person name="Che J."/>
            <person name="Ge C."/>
            <person name="Shi H."/>
            <person name="Pan Z."/>
            <person name="Liu X."/>
        </authorList>
    </citation>
    <scope>NUCLEOTIDE SEQUENCE [LARGE SCALE GENOMIC DNA]</scope>
    <source>
        <strain evidence="2">FJAT-27215</strain>
    </source>
</reference>
<sequence>MLVAPEQAASLFYCLVAGASTYGGFEISAGVKERLQQKFLQPPIVLIEHPPLFYCLAADASTYADFALSVEVWKTTSRRELQSAIVLNKRPPLFY</sequence>
<name>A0A1B9B677_9BACI</name>
<organism evidence="1 2">
    <name type="scientific">Pseudobacillus wudalianchiensis</name>
    <dbReference type="NCBI Taxonomy" id="1743143"/>
    <lineage>
        <taxon>Bacteria</taxon>
        <taxon>Bacillati</taxon>
        <taxon>Bacillota</taxon>
        <taxon>Bacilli</taxon>
        <taxon>Bacillales</taxon>
        <taxon>Bacillaceae</taxon>
        <taxon>Pseudobacillus</taxon>
    </lineage>
</organism>
<dbReference type="AlphaFoldDB" id="A0A1B9B677"/>
<keyword evidence="2" id="KW-1185">Reference proteome</keyword>
<proteinExistence type="predicted"/>
<evidence type="ECO:0000313" key="2">
    <source>
        <dbReference type="Proteomes" id="UP000092578"/>
    </source>
</evidence>
<dbReference type="EMBL" id="MAYT01000008">
    <property type="protein sequence ID" value="OCA91605.1"/>
    <property type="molecule type" value="Genomic_DNA"/>
</dbReference>
<accession>A0A1B9B677</accession>
<evidence type="ECO:0000313" key="1">
    <source>
        <dbReference type="EMBL" id="OCA91605.1"/>
    </source>
</evidence>
<comment type="caution">
    <text evidence="1">The sequence shown here is derived from an EMBL/GenBank/DDBJ whole genome shotgun (WGS) entry which is preliminary data.</text>
</comment>